<evidence type="ECO:0000313" key="1">
    <source>
        <dbReference type="EMBL" id="KAH3806068.1"/>
    </source>
</evidence>
<proteinExistence type="predicted"/>
<name>A0A9D4FZS7_DREPO</name>
<keyword evidence="2" id="KW-1185">Reference proteome</keyword>
<organism evidence="1 2">
    <name type="scientific">Dreissena polymorpha</name>
    <name type="common">Zebra mussel</name>
    <name type="synonym">Mytilus polymorpha</name>
    <dbReference type="NCBI Taxonomy" id="45954"/>
    <lineage>
        <taxon>Eukaryota</taxon>
        <taxon>Metazoa</taxon>
        <taxon>Spiralia</taxon>
        <taxon>Lophotrochozoa</taxon>
        <taxon>Mollusca</taxon>
        <taxon>Bivalvia</taxon>
        <taxon>Autobranchia</taxon>
        <taxon>Heteroconchia</taxon>
        <taxon>Euheterodonta</taxon>
        <taxon>Imparidentia</taxon>
        <taxon>Neoheterodontei</taxon>
        <taxon>Myida</taxon>
        <taxon>Dreissenoidea</taxon>
        <taxon>Dreissenidae</taxon>
        <taxon>Dreissena</taxon>
    </lineage>
</organism>
<dbReference type="EMBL" id="JAIWYP010000006">
    <property type="protein sequence ID" value="KAH3806068.1"/>
    <property type="molecule type" value="Genomic_DNA"/>
</dbReference>
<evidence type="ECO:0000313" key="2">
    <source>
        <dbReference type="Proteomes" id="UP000828390"/>
    </source>
</evidence>
<reference evidence="1" key="1">
    <citation type="journal article" date="2019" name="bioRxiv">
        <title>The Genome of the Zebra Mussel, Dreissena polymorpha: A Resource for Invasive Species Research.</title>
        <authorList>
            <person name="McCartney M.A."/>
            <person name="Auch B."/>
            <person name="Kono T."/>
            <person name="Mallez S."/>
            <person name="Zhang Y."/>
            <person name="Obille A."/>
            <person name="Becker A."/>
            <person name="Abrahante J.E."/>
            <person name="Garbe J."/>
            <person name="Badalamenti J.P."/>
            <person name="Herman A."/>
            <person name="Mangelson H."/>
            <person name="Liachko I."/>
            <person name="Sullivan S."/>
            <person name="Sone E.D."/>
            <person name="Koren S."/>
            <person name="Silverstein K.A.T."/>
            <person name="Beckman K.B."/>
            <person name="Gohl D.M."/>
        </authorList>
    </citation>
    <scope>NUCLEOTIDE SEQUENCE</scope>
    <source>
        <strain evidence="1">Duluth1</strain>
        <tissue evidence="1">Whole animal</tissue>
    </source>
</reference>
<comment type="caution">
    <text evidence="1">The sequence shown here is derived from an EMBL/GenBank/DDBJ whole genome shotgun (WGS) entry which is preliminary data.</text>
</comment>
<dbReference type="AlphaFoldDB" id="A0A9D4FZS7"/>
<dbReference type="Proteomes" id="UP000828390">
    <property type="component" value="Unassembled WGS sequence"/>
</dbReference>
<accession>A0A9D4FZS7</accession>
<gene>
    <name evidence="1" type="ORF">DPMN_134382</name>
</gene>
<protein>
    <submittedName>
        <fullName evidence="1">Uncharacterized protein</fullName>
    </submittedName>
</protein>
<reference evidence="1" key="2">
    <citation type="submission" date="2020-11" db="EMBL/GenBank/DDBJ databases">
        <authorList>
            <person name="McCartney M.A."/>
            <person name="Auch B."/>
            <person name="Kono T."/>
            <person name="Mallez S."/>
            <person name="Becker A."/>
            <person name="Gohl D.M."/>
            <person name="Silverstein K.A.T."/>
            <person name="Koren S."/>
            <person name="Bechman K.B."/>
            <person name="Herman A."/>
            <person name="Abrahante J.E."/>
            <person name="Garbe J."/>
        </authorList>
    </citation>
    <scope>NUCLEOTIDE SEQUENCE</scope>
    <source>
        <strain evidence="1">Duluth1</strain>
        <tissue evidence="1">Whole animal</tissue>
    </source>
</reference>
<sequence length="179" mass="20694">MGDLSKENLRLNRMTKFVFTCTHLTELRNAILDLFELFDDILTNPINTYSDLMDRVNRVREGRLANVRSKYLLNDEAGYHEGKFTDNETVSVVKILLDFVAMMDNCVAAIVGKVEDYNEGTSLLEGKIRSLEDRLKTTEQLLENSHVVHKERHAEITALVDRNQQLLKQIAEKNERIRL</sequence>